<evidence type="ECO:0000313" key="2">
    <source>
        <dbReference type="EMBL" id="RDV04927.1"/>
    </source>
</evidence>
<dbReference type="OrthoDB" id="9810038at2"/>
<keyword evidence="3" id="KW-1185">Reference proteome</keyword>
<name>A0A371BBN4_9BRAD</name>
<keyword evidence="1" id="KW-0732">Signal</keyword>
<feature type="chain" id="PRO_5016654694" evidence="1">
    <location>
        <begin position="22"/>
        <end position="123"/>
    </location>
</feature>
<evidence type="ECO:0000313" key="3">
    <source>
        <dbReference type="Proteomes" id="UP000263993"/>
    </source>
</evidence>
<gene>
    <name evidence="2" type="ORF">DXH78_10355</name>
</gene>
<proteinExistence type="predicted"/>
<feature type="signal peptide" evidence="1">
    <location>
        <begin position="1"/>
        <end position="21"/>
    </location>
</feature>
<protein>
    <submittedName>
        <fullName evidence="2">Uncharacterized protein</fullName>
    </submittedName>
</protein>
<accession>A0A371BBN4</accession>
<dbReference type="AlphaFoldDB" id="A0A371BBN4"/>
<sequence>MKSIFALALLGLVAAVTPSFAQDNTKVLGSYTVTGTETDGAKYDGEGTLAVTMDKSGALELKWDGGKYVGIGQVEGSKLFVGSVADGKVVIMVMDIKPDGSLEGKWWRRTDAGTKGTEVWKKK</sequence>
<reference evidence="3" key="1">
    <citation type="submission" date="2018-08" db="EMBL/GenBank/DDBJ databases">
        <authorList>
            <person name="Kim S.-J."/>
            <person name="Jung G.-Y."/>
        </authorList>
    </citation>
    <scope>NUCLEOTIDE SEQUENCE [LARGE SCALE GENOMIC DNA]</scope>
    <source>
        <strain evidence="3">GY_H</strain>
    </source>
</reference>
<comment type="caution">
    <text evidence="2">The sequence shown here is derived from an EMBL/GenBank/DDBJ whole genome shotgun (WGS) entry which is preliminary data.</text>
</comment>
<organism evidence="2 3">
    <name type="scientific">Undibacter mobilis</name>
    <dbReference type="NCBI Taxonomy" id="2292256"/>
    <lineage>
        <taxon>Bacteria</taxon>
        <taxon>Pseudomonadati</taxon>
        <taxon>Pseudomonadota</taxon>
        <taxon>Alphaproteobacteria</taxon>
        <taxon>Hyphomicrobiales</taxon>
        <taxon>Nitrobacteraceae</taxon>
        <taxon>Undibacter</taxon>
    </lineage>
</organism>
<dbReference type="RefSeq" id="WP_115516954.1">
    <property type="nucleotide sequence ID" value="NZ_QRGO01000001.1"/>
</dbReference>
<dbReference type="Proteomes" id="UP000263993">
    <property type="component" value="Unassembled WGS sequence"/>
</dbReference>
<dbReference type="EMBL" id="QRGO01000001">
    <property type="protein sequence ID" value="RDV04927.1"/>
    <property type="molecule type" value="Genomic_DNA"/>
</dbReference>
<evidence type="ECO:0000256" key="1">
    <source>
        <dbReference type="SAM" id="SignalP"/>
    </source>
</evidence>